<sequence>MLAAPEAVDTTKNGHAIQCAFITGDGEQPCNRNCKEFHTKTTQMAKISHGLCRRTTEINLNDIPVPTPESPHRNYFNEWARTDFCEGSLEGCQMSQGLCVRHQLGYSHFKLLDKGQHSATLTREKFLRLVRDMLADRSGTQAEEDWRRHVVDGIASRIVEEERRSAGLRTAV</sequence>
<proteinExistence type="predicted"/>
<dbReference type="Proteomes" id="UP000070133">
    <property type="component" value="Unassembled WGS sequence"/>
</dbReference>
<evidence type="ECO:0000313" key="2">
    <source>
        <dbReference type="Proteomes" id="UP000070133"/>
    </source>
</evidence>
<accession>A0A139H0I5</accession>
<reference evidence="1 2" key="1">
    <citation type="submission" date="2015-07" db="EMBL/GenBank/DDBJ databases">
        <title>Comparative genomics of the Sigatoka disease complex on banana suggests a link between parallel evolutionary changes in Pseudocercospora fijiensis and Pseudocercospora eumusae and increased virulence on the banana host.</title>
        <authorList>
            <person name="Chang T.-C."/>
            <person name="Salvucci A."/>
            <person name="Crous P.W."/>
            <person name="Stergiopoulos I."/>
        </authorList>
    </citation>
    <scope>NUCLEOTIDE SEQUENCE [LARGE SCALE GENOMIC DNA]</scope>
    <source>
        <strain evidence="1 2">CBS 114824</strain>
    </source>
</reference>
<keyword evidence="2" id="KW-1185">Reference proteome</keyword>
<dbReference type="EMBL" id="LFZN01000194">
    <property type="protein sequence ID" value="KXS95908.1"/>
    <property type="molecule type" value="Genomic_DNA"/>
</dbReference>
<protein>
    <submittedName>
        <fullName evidence="1">Uncharacterized protein</fullName>
    </submittedName>
</protein>
<organism evidence="1 2">
    <name type="scientific">Pseudocercospora eumusae</name>
    <dbReference type="NCBI Taxonomy" id="321146"/>
    <lineage>
        <taxon>Eukaryota</taxon>
        <taxon>Fungi</taxon>
        <taxon>Dikarya</taxon>
        <taxon>Ascomycota</taxon>
        <taxon>Pezizomycotina</taxon>
        <taxon>Dothideomycetes</taxon>
        <taxon>Dothideomycetidae</taxon>
        <taxon>Mycosphaerellales</taxon>
        <taxon>Mycosphaerellaceae</taxon>
        <taxon>Pseudocercospora</taxon>
    </lineage>
</organism>
<name>A0A139H0I5_9PEZI</name>
<dbReference type="AlphaFoldDB" id="A0A139H0I5"/>
<gene>
    <name evidence="1" type="ORF">AC578_2632</name>
</gene>
<comment type="caution">
    <text evidence="1">The sequence shown here is derived from an EMBL/GenBank/DDBJ whole genome shotgun (WGS) entry which is preliminary data.</text>
</comment>
<evidence type="ECO:0000313" key="1">
    <source>
        <dbReference type="EMBL" id="KXS95908.1"/>
    </source>
</evidence>